<name>E0UEY7_GLOV7</name>
<accession>E0UEY7</accession>
<dbReference type="EMBL" id="CP002198">
    <property type="protein sequence ID" value="ADN13117.1"/>
    <property type="molecule type" value="Genomic_DNA"/>
</dbReference>
<dbReference type="KEGG" id="cyj:Cyan7822_1110"/>
<dbReference type="Proteomes" id="UP000008206">
    <property type="component" value="Chromosome"/>
</dbReference>
<reference evidence="2" key="1">
    <citation type="journal article" date="2011" name="MBio">
        <title>Novel metabolic attributes of the genus Cyanothece, comprising a group of unicellular nitrogen-fixing Cyanobacteria.</title>
        <authorList>
            <person name="Bandyopadhyay A."/>
            <person name="Elvitigala T."/>
            <person name="Welsh E."/>
            <person name="Stockel J."/>
            <person name="Liberton M."/>
            <person name="Min H."/>
            <person name="Sherman L.A."/>
            <person name="Pakrasi H.B."/>
        </authorList>
    </citation>
    <scope>NUCLEOTIDE SEQUENCE [LARGE SCALE GENOMIC DNA]</scope>
    <source>
        <strain evidence="2">PCC 7822</strain>
    </source>
</reference>
<evidence type="ECO:0000313" key="2">
    <source>
        <dbReference type="Proteomes" id="UP000008206"/>
    </source>
</evidence>
<dbReference type="eggNOG" id="ENOG50314QQ">
    <property type="taxonomic scope" value="Bacteria"/>
</dbReference>
<keyword evidence="2" id="KW-1185">Reference proteome</keyword>
<dbReference type="OrthoDB" id="465343at2"/>
<sequence length="174" mass="19798">MTLTIPSSVTFEQAIELTQQLLEQISQGTSSQEEIETLVTDLVKTLNGARGFFVVYITGDYPLDDSAFQAVLSGLKTSPKIVSELLTKNVSMSTAMAITHTRNNDPELAQQSRDTQKRTVHLIQNLPLLDLSQELDKLRETLEKDEGVYHEFLNRWHYDSEQRQAIYQVIKKLE</sequence>
<evidence type="ECO:0000313" key="1">
    <source>
        <dbReference type="EMBL" id="ADN13117.1"/>
    </source>
</evidence>
<dbReference type="HOGENOM" id="CLU_128733_0_0_3"/>
<proteinExistence type="predicted"/>
<organism evidence="1 2">
    <name type="scientific">Gloeothece verrucosa (strain PCC 7822)</name>
    <name type="common">Cyanothece sp. (strain PCC 7822)</name>
    <dbReference type="NCBI Taxonomy" id="497965"/>
    <lineage>
        <taxon>Bacteria</taxon>
        <taxon>Bacillati</taxon>
        <taxon>Cyanobacteriota</taxon>
        <taxon>Cyanophyceae</taxon>
        <taxon>Oscillatoriophycideae</taxon>
        <taxon>Chroococcales</taxon>
        <taxon>Aphanothecaceae</taxon>
        <taxon>Gloeothece</taxon>
        <taxon>Gloeothece verrucosa</taxon>
    </lineage>
</organism>
<gene>
    <name evidence="1" type="ordered locus">Cyan7822_1110</name>
</gene>
<protein>
    <submittedName>
        <fullName evidence="1">Uncharacterized protein</fullName>
    </submittedName>
</protein>
<dbReference type="STRING" id="497965.Cyan7822_1110"/>
<dbReference type="RefSeq" id="WP_013321224.1">
    <property type="nucleotide sequence ID" value="NC_014501.1"/>
</dbReference>
<dbReference type="AlphaFoldDB" id="E0UEY7"/>